<dbReference type="InterPro" id="IPR003593">
    <property type="entry name" value="AAA+_ATPase"/>
</dbReference>
<evidence type="ECO:0000256" key="1">
    <source>
        <dbReference type="ARBA" id="ARBA00004202"/>
    </source>
</evidence>
<dbReference type="Gene3D" id="3.40.50.300">
    <property type="entry name" value="P-loop containing nucleotide triphosphate hydrolases"/>
    <property type="match status" value="1"/>
</dbReference>
<dbReference type="KEGG" id="nah:F5544_08675"/>
<dbReference type="GO" id="GO:0016887">
    <property type="term" value="F:ATP hydrolysis activity"/>
    <property type="evidence" value="ECO:0007669"/>
    <property type="project" value="InterPro"/>
</dbReference>
<feature type="domain" description="ABC transporter" evidence="7">
    <location>
        <begin position="17"/>
        <end position="242"/>
    </location>
</feature>
<evidence type="ECO:0000256" key="5">
    <source>
        <dbReference type="ARBA" id="ARBA00022840"/>
    </source>
</evidence>
<dbReference type="InterPro" id="IPR027417">
    <property type="entry name" value="P-loop_NTPase"/>
</dbReference>
<dbReference type="RefSeq" id="WP_167472717.1">
    <property type="nucleotide sequence ID" value="NZ_CP046172.1"/>
</dbReference>
<keyword evidence="9" id="KW-1185">Reference proteome</keyword>
<dbReference type="SUPFAM" id="SSF52540">
    <property type="entry name" value="P-loop containing nucleoside triphosphate hydrolases"/>
    <property type="match status" value="1"/>
</dbReference>
<accession>A0A6G9Y985</accession>
<comment type="subcellular location">
    <subcellularLocation>
        <location evidence="1">Cell membrane</location>
        <topology evidence="1">Peripheral membrane protein</topology>
    </subcellularLocation>
</comment>
<evidence type="ECO:0000313" key="8">
    <source>
        <dbReference type="EMBL" id="QIS09637.1"/>
    </source>
</evidence>
<proteinExistence type="inferred from homology"/>
<protein>
    <submittedName>
        <fullName evidence="8">ATP-binding cassette domain-containing protein</fullName>
    </submittedName>
</protein>
<dbReference type="PROSITE" id="PS50893">
    <property type="entry name" value="ABC_TRANSPORTER_2"/>
    <property type="match status" value="1"/>
</dbReference>
<evidence type="ECO:0000256" key="2">
    <source>
        <dbReference type="ARBA" id="ARBA00005417"/>
    </source>
</evidence>
<dbReference type="CDD" id="cd03230">
    <property type="entry name" value="ABC_DR_subfamily_A"/>
    <property type="match status" value="1"/>
</dbReference>
<sequence length="317" mass="34510">MTAFQDRRGGSDDDEVVKVHGLVKSIGRARVLDDVGLRVHRGEIHAVLGPDGAGKTTLLRILAGQLSSDAGTVLVFGVQPWREPSLVHRRTAMVLGEVALWSALTGGAAIERLAAQHGGVDPERRDSLLALLGLDPSRSVHRHHGAERRKLALVAALSGRAELVLLDEPMAGLTEPQKDSLRLWLRTRRATDQTVLLAGHVLSELESAADRITIMQRGRVVDSGSPAEVRQLTRTFVSAELDCPAPDLEDLAEVHNFVRYRNTVHCEVDTDHLDQVLRRLLDCGLRSLTSRPATLQDLLQGERMSVGRVLAEHGSGS</sequence>
<dbReference type="SMART" id="SM00382">
    <property type="entry name" value="AAA"/>
    <property type="match status" value="1"/>
</dbReference>
<dbReference type="Pfam" id="PF00005">
    <property type="entry name" value="ABC_tran"/>
    <property type="match status" value="1"/>
</dbReference>
<evidence type="ECO:0000256" key="6">
    <source>
        <dbReference type="ARBA" id="ARBA00023251"/>
    </source>
</evidence>
<evidence type="ECO:0000259" key="7">
    <source>
        <dbReference type="PROSITE" id="PS50893"/>
    </source>
</evidence>
<name>A0A6G9Y985_9NOCA</name>
<dbReference type="EMBL" id="CP046172">
    <property type="protein sequence ID" value="QIS09637.1"/>
    <property type="molecule type" value="Genomic_DNA"/>
</dbReference>
<dbReference type="InterPro" id="IPR003439">
    <property type="entry name" value="ABC_transporter-like_ATP-bd"/>
</dbReference>
<dbReference type="InterPro" id="IPR050763">
    <property type="entry name" value="ABC_transporter_ATP-binding"/>
</dbReference>
<dbReference type="PANTHER" id="PTHR42711">
    <property type="entry name" value="ABC TRANSPORTER ATP-BINDING PROTEIN"/>
    <property type="match status" value="1"/>
</dbReference>
<keyword evidence="5 8" id="KW-0067">ATP-binding</keyword>
<dbReference type="GO" id="GO:0005886">
    <property type="term" value="C:plasma membrane"/>
    <property type="evidence" value="ECO:0007669"/>
    <property type="project" value="UniProtKB-SubCell"/>
</dbReference>
<evidence type="ECO:0000256" key="4">
    <source>
        <dbReference type="ARBA" id="ARBA00022741"/>
    </source>
</evidence>
<gene>
    <name evidence="8" type="ORF">F5544_08675</name>
</gene>
<keyword evidence="6" id="KW-0046">Antibiotic resistance</keyword>
<dbReference type="PANTHER" id="PTHR42711:SF5">
    <property type="entry name" value="ABC TRANSPORTER ATP-BINDING PROTEIN NATA"/>
    <property type="match status" value="1"/>
</dbReference>
<dbReference type="AlphaFoldDB" id="A0A6G9Y985"/>
<keyword evidence="4" id="KW-0547">Nucleotide-binding</keyword>
<evidence type="ECO:0000313" key="9">
    <source>
        <dbReference type="Proteomes" id="UP000503540"/>
    </source>
</evidence>
<evidence type="ECO:0000256" key="3">
    <source>
        <dbReference type="ARBA" id="ARBA00022448"/>
    </source>
</evidence>
<dbReference type="Proteomes" id="UP000503540">
    <property type="component" value="Chromosome"/>
</dbReference>
<keyword evidence="3" id="KW-0813">Transport</keyword>
<comment type="similarity">
    <text evidence="2">Belongs to the ABC transporter superfamily.</text>
</comment>
<dbReference type="GO" id="GO:0005524">
    <property type="term" value="F:ATP binding"/>
    <property type="evidence" value="ECO:0007669"/>
    <property type="project" value="UniProtKB-KW"/>
</dbReference>
<dbReference type="GO" id="GO:0046677">
    <property type="term" value="P:response to antibiotic"/>
    <property type="evidence" value="ECO:0007669"/>
    <property type="project" value="UniProtKB-KW"/>
</dbReference>
<reference evidence="8 9" key="1">
    <citation type="journal article" date="2019" name="ACS Chem. Biol.">
        <title>Identification and Mobilization of a Cryptic Antibiotic Biosynthesis Gene Locus from a Human-Pathogenic Nocardia Isolate.</title>
        <authorList>
            <person name="Herisse M."/>
            <person name="Ishida K."/>
            <person name="Porter J.L."/>
            <person name="Howden B."/>
            <person name="Hertweck C."/>
            <person name="Stinear T.P."/>
            <person name="Pidot S.J."/>
        </authorList>
    </citation>
    <scope>NUCLEOTIDE SEQUENCE [LARGE SCALE GENOMIC DNA]</scope>
    <source>
        <strain evidence="8 9">AUSMDU00012717</strain>
    </source>
</reference>
<organism evidence="8 9">
    <name type="scientific">Nocardia arthritidis</name>
    <dbReference type="NCBI Taxonomy" id="228602"/>
    <lineage>
        <taxon>Bacteria</taxon>
        <taxon>Bacillati</taxon>
        <taxon>Actinomycetota</taxon>
        <taxon>Actinomycetes</taxon>
        <taxon>Mycobacteriales</taxon>
        <taxon>Nocardiaceae</taxon>
        <taxon>Nocardia</taxon>
    </lineage>
</organism>